<proteinExistence type="predicted"/>
<gene>
    <name evidence="5" type="ORF">GC722_11085</name>
</gene>
<protein>
    <submittedName>
        <fullName evidence="5">DoxX family membrane protein</fullName>
    </submittedName>
</protein>
<dbReference type="Pfam" id="PF07681">
    <property type="entry name" value="DoxX"/>
    <property type="match status" value="1"/>
</dbReference>
<keyword evidence="3" id="KW-1133">Transmembrane helix</keyword>
<evidence type="ECO:0000256" key="3">
    <source>
        <dbReference type="ARBA" id="ARBA00022989"/>
    </source>
</evidence>
<organism evidence="5 6">
    <name type="scientific">Auraticoccus cholistanensis</name>
    <dbReference type="NCBI Taxonomy" id="2656650"/>
    <lineage>
        <taxon>Bacteria</taxon>
        <taxon>Bacillati</taxon>
        <taxon>Actinomycetota</taxon>
        <taxon>Actinomycetes</taxon>
        <taxon>Propionibacteriales</taxon>
        <taxon>Propionibacteriaceae</taxon>
        <taxon>Auraticoccus</taxon>
    </lineage>
</organism>
<keyword evidence="4" id="KW-0472">Membrane</keyword>
<comment type="caution">
    <text evidence="5">The sequence shown here is derived from an EMBL/GenBank/DDBJ whole genome shotgun (WGS) entry which is preliminary data.</text>
</comment>
<name>A0A6A9UXT2_9ACTN</name>
<dbReference type="EMBL" id="WPCU01000007">
    <property type="protein sequence ID" value="MVA76565.1"/>
    <property type="molecule type" value="Genomic_DNA"/>
</dbReference>
<evidence type="ECO:0000313" key="6">
    <source>
        <dbReference type="Proteomes" id="UP000435304"/>
    </source>
</evidence>
<dbReference type="RefSeq" id="WP_156610129.1">
    <property type="nucleotide sequence ID" value="NZ_WPCU01000007.1"/>
</dbReference>
<dbReference type="Proteomes" id="UP000435304">
    <property type="component" value="Unassembled WGS sequence"/>
</dbReference>
<keyword evidence="6" id="KW-1185">Reference proteome</keyword>
<evidence type="ECO:0000256" key="1">
    <source>
        <dbReference type="ARBA" id="ARBA00004141"/>
    </source>
</evidence>
<evidence type="ECO:0000313" key="5">
    <source>
        <dbReference type="EMBL" id="MVA76565.1"/>
    </source>
</evidence>
<reference evidence="5 6" key="1">
    <citation type="submission" date="2019-12" db="EMBL/GenBank/DDBJ databases">
        <title>Auraticoccus cholistani sp. nov., an actinomycete isolated from soil of Cholistan desert.</title>
        <authorList>
            <person name="Cheema M.T."/>
        </authorList>
    </citation>
    <scope>NUCLEOTIDE SEQUENCE [LARGE SCALE GENOMIC DNA]</scope>
    <source>
        <strain evidence="5 6">F435</strain>
    </source>
</reference>
<sequence>MNARQLLSRLPERLATGAFVLHSGLQKWKGDEQTAQGLHGMASGTYPFLAKLAPTTFLRLLATVEITTGLALLVPFVPRVLAGALLTGFSGGLMGLYLKTPGLREPGSLAPTPDGLGIAKDVWLLGVGTSLVLDGILSPAEARGRKELTR</sequence>
<evidence type="ECO:0000256" key="2">
    <source>
        <dbReference type="ARBA" id="ARBA00022692"/>
    </source>
</evidence>
<dbReference type="GO" id="GO:0016020">
    <property type="term" value="C:membrane"/>
    <property type="evidence" value="ECO:0007669"/>
    <property type="project" value="UniProtKB-SubCell"/>
</dbReference>
<evidence type="ECO:0000256" key="4">
    <source>
        <dbReference type="ARBA" id="ARBA00023136"/>
    </source>
</evidence>
<keyword evidence="2" id="KW-0812">Transmembrane</keyword>
<comment type="subcellular location">
    <subcellularLocation>
        <location evidence="1">Membrane</location>
        <topology evidence="1">Multi-pass membrane protein</topology>
    </subcellularLocation>
</comment>
<accession>A0A6A9UXT2</accession>
<dbReference type="AlphaFoldDB" id="A0A6A9UXT2"/>
<dbReference type="InterPro" id="IPR032808">
    <property type="entry name" value="DoxX"/>
</dbReference>